<sequence>MMIIIIVLQYHKYGAVEPHPNPPLHKGRGLEACPKLVTLYKSTRQRMLLPIFKGEAGRGFAAKSVSPQI</sequence>
<gene>
    <name evidence="1" type="ORF">EDI28_01195</name>
</gene>
<dbReference type="AlphaFoldDB" id="A0A444JUH0"/>
<keyword evidence="2" id="KW-1185">Reference proteome</keyword>
<accession>A0A444JUH0</accession>
<evidence type="ECO:0000313" key="2">
    <source>
        <dbReference type="Proteomes" id="UP000287563"/>
    </source>
</evidence>
<dbReference type="Proteomes" id="UP000287563">
    <property type="component" value="Unassembled WGS sequence"/>
</dbReference>
<protein>
    <submittedName>
        <fullName evidence="1">Uncharacterized protein</fullName>
    </submittedName>
</protein>
<comment type="caution">
    <text evidence="1">The sequence shown here is derived from an EMBL/GenBank/DDBJ whole genome shotgun (WGS) entry which is preliminary data.</text>
</comment>
<organism evidence="1 2">
    <name type="scientific">Photobacterium chitinilyticum</name>
    <dbReference type="NCBI Taxonomy" id="2485123"/>
    <lineage>
        <taxon>Bacteria</taxon>
        <taxon>Pseudomonadati</taxon>
        <taxon>Pseudomonadota</taxon>
        <taxon>Gammaproteobacteria</taxon>
        <taxon>Vibrionales</taxon>
        <taxon>Vibrionaceae</taxon>
        <taxon>Photobacterium</taxon>
    </lineage>
</organism>
<dbReference type="EMBL" id="RJLM01000001">
    <property type="protein sequence ID" value="RWX56693.1"/>
    <property type="molecule type" value="Genomic_DNA"/>
</dbReference>
<proteinExistence type="predicted"/>
<name>A0A444JUH0_9GAMM</name>
<evidence type="ECO:0000313" key="1">
    <source>
        <dbReference type="EMBL" id="RWX56693.1"/>
    </source>
</evidence>
<reference evidence="1 2" key="1">
    <citation type="submission" date="2018-11" db="EMBL/GenBank/DDBJ databases">
        <title>Photobacterium sp. BEI247 sp. nov., a marine bacterium isolated from Yongle Blue Hole in the South China Sea.</title>
        <authorList>
            <person name="Wang X."/>
        </authorList>
    </citation>
    <scope>NUCLEOTIDE SEQUENCE [LARGE SCALE GENOMIC DNA]</scope>
    <source>
        <strain evidence="2">BEI247</strain>
    </source>
</reference>